<sequence length="994" mass="109359">METFFGRKKARPRQFSASGQDLSDHSVPYDKLGPPSRPPMPVGTVSQGLRGTPSASSISAPLTNPTLTSYGTDLNFNAIQRSKAERERLNAVGIGTPRPDSSVSTADSSTLYNESVASVMGKRPKTPTSSRQKLRRSEASGSSGRSPSGDFGSIPMPSSPSVASAVLRPASAAAESHSSHLSYHLFKHGNQEENAKFHFPRPEKEEDIQALFEHLSHTRDFPPMPDMSIDQKWALVYGAEQLRFQEEKGREEQVRKQGESGLAAPIGEGTPEWYIRKFLDRTITHKQASSVWVSLKSHETSWLENFLELHGTSVLASALLHISRKGSKRLTTDILLENEIAKCLKVIFNNTSRVREALKHSGIVTQIVSSLNAPHLSTRKGILEVLLSIIYCSKDSLKIVLQAFEALSAANSDPPSGEPGGCYDFWFKSFEIALLGRGKMGSLVGASDEVKKASGNDSSLLEYALTNMFVIVRIIDAIEDLEVRLHHRAMMEASGLQRIVTLCREFAVPPMEKQLDDLRDMLEEDEQKLRERFTQEALRDMGNAEDVWKALCLRTDNSCAKDYFLSMLQHLLLIRAEGPEMVKYYQLLDSIVTDVVMDNKLAGAEQRLGNSVQRLIGQLNEAERYQSVVDEAAEARAQALRLKLEKDALEEEVGQGYGGLVGQLKNKVVHLEQKLGVARETTSRLQGQLESQKAGYEEQIAQLEAQIMELFRMLKEVGKGVERIIESNSGSMDRRTLIETLNKHLERTKTINILEGTNRRKKGKGHEGEDGESEVSEDDSRDITPRKSNLKRGVNLPHPGAPKSSKLMRMSEVQSGRASQFMDAEAADEQEQMHQQLVAGVKILSPQDGPMASPRSIRGSPRRTNRHIPGEDAPSLPRSLRSNNLLAPRPDGIADHSDYESSLRGDDQDGDSEFGQSTRSGFTALTDDTLPTSVSSNASSDGARIPTPGSLAEILSKHPRGRAPSIEANSPMSSPPMPTLPEESDSADASPPPP</sequence>
<evidence type="ECO:0000313" key="1">
    <source>
        <dbReference type="EMBL" id="KAH7921499.1"/>
    </source>
</evidence>
<dbReference type="EMBL" id="MU266524">
    <property type="protein sequence ID" value="KAH7921499.1"/>
    <property type="molecule type" value="Genomic_DNA"/>
</dbReference>
<evidence type="ECO:0000313" key="2">
    <source>
        <dbReference type="Proteomes" id="UP000790709"/>
    </source>
</evidence>
<reference evidence="1" key="1">
    <citation type="journal article" date="2021" name="New Phytol.">
        <title>Evolutionary innovations through gain and loss of genes in the ectomycorrhizal Boletales.</title>
        <authorList>
            <person name="Wu G."/>
            <person name="Miyauchi S."/>
            <person name="Morin E."/>
            <person name="Kuo A."/>
            <person name="Drula E."/>
            <person name="Varga T."/>
            <person name="Kohler A."/>
            <person name="Feng B."/>
            <person name="Cao Y."/>
            <person name="Lipzen A."/>
            <person name="Daum C."/>
            <person name="Hundley H."/>
            <person name="Pangilinan J."/>
            <person name="Johnson J."/>
            <person name="Barry K."/>
            <person name="LaButti K."/>
            <person name="Ng V."/>
            <person name="Ahrendt S."/>
            <person name="Min B."/>
            <person name="Choi I.G."/>
            <person name="Park H."/>
            <person name="Plett J.M."/>
            <person name="Magnuson J."/>
            <person name="Spatafora J.W."/>
            <person name="Nagy L.G."/>
            <person name="Henrissat B."/>
            <person name="Grigoriev I.V."/>
            <person name="Yang Z.L."/>
            <person name="Xu J."/>
            <person name="Martin F.M."/>
        </authorList>
    </citation>
    <scope>NUCLEOTIDE SEQUENCE</scope>
    <source>
        <strain evidence="1">KUC20120723A-06</strain>
    </source>
</reference>
<name>A0ACB8B891_9AGAM</name>
<proteinExistence type="predicted"/>
<comment type="caution">
    <text evidence="1">The sequence shown here is derived from an EMBL/GenBank/DDBJ whole genome shotgun (WGS) entry which is preliminary data.</text>
</comment>
<organism evidence="1 2">
    <name type="scientific">Leucogyrophana mollusca</name>
    <dbReference type="NCBI Taxonomy" id="85980"/>
    <lineage>
        <taxon>Eukaryota</taxon>
        <taxon>Fungi</taxon>
        <taxon>Dikarya</taxon>
        <taxon>Basidiomycota</taxon>
        <taxon>Agaricomycotina</taxon>
        <taxon>Agaricomycetes</taxon>
        <taxon>Agaricomycetidae</taxon>
        <taxon>Boletales</taxon>
        <taxon>Boletales incertae sedis</taxon>
        <taxon>Leucogyrophana</taxon>
    </lineage>
</organism>
<accession>A0ACB8B891</accession>
<protein>
    <submittedName>
        <fullName evidence="1">Uncharacterized protein</fullName>
    </submittedName>
</protein>
<dbReference type="Proteomes" id="UP000790709">
    <property type="component" value="Unassembled WGS sequence"/>
</dbReference>
<keyword evidence="2" id="KW-1185">Reference proteome</keyword>
<gene>
    <name evidence="1" type="ORF">BV22DRAFT_1096436</name>
</gene>
<feature type="non-terminal residue" evidence="1">
    <location>
        <position position="994"/>
    </location>
</feature>